<evidence type="ECO:0000256" key="8">
    <source>
        <dbReference type="ARBA" id="ARBA00022989"/>
    </source>
</evidence>
<comment type="similarity">
    <text evidence="2">Belongs to the TonB family.</text>
</comment>
<evidence type="ECO:0000256" key="4">
    <source>
        <dbReference type="ARBA" id="ARBA00022475"/>
    </source>
</evidence>
<comment type="subcellular location">
    <subcellularLocation>
        <location evidence="1">Cell inner membrane</location>
        <topology evidence="1">Single-pass membrane protein</topology>
        <orientation evidence="1">Periplasmic side</orientation>
    </subcellularLocation>
</comment>
<keyword evidence="8" id="KW-1133">Transmembrane helix</keyword>
<dbReference type="SUPFAM" id="SSF74653">
    <property type="entry name" value="TolA/TonB C-terminal domain"/>
    <property type="match status" value="1"/>
</dbReference>
<reference evidence="12 13" key="1">
    <citation type="submission" date="2013-04" db="EMBL/GenBank/DDBJ databases">
        <title>Shimia sp. 22II-S11-Z10 Genome Sequencing.</title>
        <authorList>
            <person name="Lai Q."/>
            <person name="Li G."/>
            <person name="Shao Z."/>
        </authorList>
    </citation>
    <scope>NUCLEOTIDE SEQUENCE [LARGE SCALE GENOMIC DNA]</scope>
    <source>
        <strain evidence="13">22II-S11-Z10</strain>
    </source>
</reference>
<dbReference type="PROSITE" id="PS52015">
    <property type="entry name" value="TONB_CTD"/>
    <property type="match status" value="1"/>
</dbReference>
<feature type="compositionally biased region" description="Pro residues" evidence="10">
    <location>
        <begin position="118"/>
        <end position="143"/>
    </location>
</feature>
<dbReference type="GO" id="GO:0031992">
    <property type="term" value="F:energy transducer activity"/>
    <property type="evidence" value="ECO:0007669"/>
    <property type="project" value="TreeGrafter"/>
</dbReference>
<dbReference type="AlphaFoldDB" id="A0A058ZJZ5"/>
<dbReference type="PANTHER" id="PTHR33446">
    <property type="entry name" value="PROTEIN TONB-RELATED"/>
    <property type="match status" value="1"/>
</dbReference>
<protein>
    <submittedName>
        <fullName evidence="12">TonB-like protein</fullName>
    </submittedName>
</protein>
<dbReference type="PRINTS" id="PR01217">
    <property type="entry name" value="PRICHEXTENSN"/>
</dbReference>
<sequence length="281" mass="28824">MRRIAEMIVFLGAALMAHLSVWPEADEGAIQSGGVGGDAVLNILAANAMIANMVDLWDSPPQVTPIEVALAPPQFVASDPSPRVTSSQTDAPLLRPPQVAPVPPLPNVPDAPSLPVQSPSPPKQPVPQPPSPTVAPKPAPAAPETPKTAPQKKQPAPASAAQNAKRAAGSGQKQAAGEQGKAQEATLSDKKRVHLMSKWGARIRAKIARKIPKGQGKGTAMVMITVAPSGALISAKIAGSSGDPELDKLALGAVHRAANFPAAPKGVATGAQSFRLPLVFK</sequence>
<comment type="caution">
    <text evidence="12">The sequence shown here is derived from an EMBL/GenBank/DDBJ whole genome shotgun (WGS) entry which is preliminary data.</text>
</comment>
<dbReference type="PANTHER" id="PTHR33446:SF2">
    <property type="entry name" value="PROTEIN TONB"/>
    <property type="match status" value="1"/>
</dbReference>
<dbReference type="STRING" id="1461693.ATO10_11527"/>
<feature type="region of interest" description="Disordered" evidence="10">
    <location>
        <begin position="75"/>
        <end position="193"/>
    </location>
</feature>
<dbReference type="NCBIfam" id="TIGR01352">
    <property type="entry name" value="tonB_Cterm"/>
    <property type="match status" value="1"/>
</dbReference>
<dbReference type="Proteomes" id="UP000024836">
    <property type="component" value="Unassembled WGS sequence"/>
</dbReference>
<keyword evidence="5" id="KW-0997">Cell inner membrane</keyword>
<dbReference type="eggNOG" id="COG0810">
    <property type="taxonomic scope" value="Bacteria"/>
</dbReference>
<evidence type="ECO:0000256" key="10">
    <source>
        <dbReference type="SAM" id="MobiDB-lite"/>
    </source>
</evidence>
<name>A0A058ZJZ5_9RHOB</name>
<dbReference type="InterPro" id="IPR051045">
    <property type="entry name" value="TonB-dependent_transducer"/>
</dbReference>
<evidence type="ECO:0000313" key="12">
    <source>
        <dbReference type="EMBL" id="KCV81540.1"/>
    </source>
</evidence>
<evidence type="ECO:0000256" key="6">
    <source>
        <dbReference type="ARBA" id="ARBA00022692"/>
    </source>
</evidence>
<evidence type="ECO:0000256" key="5">
    <source>
        <dbReference type="ARBA" id="ARBA00022519"/>
    </source>
</evidence>
<feature type="compositionally biased region" description="Pro residues" evidence="10">
    <location>
        <begin position="94"/>
        <end position="109"/>
    </location>
</feature>
<feature type="compositionally biased region" description="Low complexity" evidence="10">
    <location>
        <begin position="144"/>
        <end position="185"/>
    </location>
</feature>
<evidence type="ECO:0000256" key="7">
    <source>
        <dbReference type="ARBA" id="ARBA00022927"/>
    </source>
</evidence>
<feature type="domain" description="TonB C-terminal" evidence="11">
    <location>
        <begin position="192"/>
        <end position="281"/>
    </location>
</feature>
<evidence type="ECO:0000259" key="11">
    <source>
        <dbReference type="PROSITE" id="PS52015"/>
    </source>
</evidence>
<keyword evidence="6" id="KW-0812">Transmembrane</keyword>
<organism evidence="12 13">
    <name type="scientific">Actibacterium atlanticum</name>
    <dbReference type="NCBI Taxonomy" id="1461693"/>
    <lineage>
        <taxon>Bacteria</taxon>
        <taxon>Pseudomonadati</taxon>
        <taxon>Pseudomonadota</taxon>
        <taxon>Alphaproteobacteria</taxon>
        <taxon>Rhodobacterales</taxon>
        <taxon>Roseobacteraceae</taxon>
        <taxon>Actibacterium</taxon>
    </lineage>
</organism>
<evidence type="ECO:0000256" key="2">
    <source>
        <dbReference type="ARBA" id="ARBA00006555"/>
    </source>
</evidence>
<dbReference type="InterPro" id="IPR006260">
    <property type="entry name" value="TonB/TolA_C"/>
</dbReference>
<keyword evidence="9" id="KW-0472">Membrane</keyword>
<keyword evidence="7" id="KW-0653">Protein transport</keyword>
<dbReference type="Pfam" id="PF13103">
    <property type="entry name" value="TonB_2"/>
    <property type="match status" value="1"/>
</dbReference>
<evidence type="ECO:0000256" key="3">
    <source>
        <dbReference type="ARBA" id="ARBA00022448"/>
    </source>
</evidence>
<evidence type="ECO:0000256" key="1">
    <source>
        <dbReference type="ARBA" id="ARBA00004383"/>
    </source>
</evidence>
<dbReference type="Gene3D" id="3.30.1150.10">
    <property type="match status" value="1"/>
</dbReference>
<dbReference type="InterPro" id="IPR037682">
    <property type="entry name" value="TonB_C"/>
</dbReference>
<proteinExistence type="inferred from homology"/>
<dbReference type="GO" id="GO:0098797">
    <property type="term" value="C:plasma membrane protein complex"/>
    <property type="evidence" value="ECO:0007669"/>
    <property type="project" value="TreeGrafter"/>
</dbReference>
<dbReference type="GO" id="GO:0015031">
    <property type="term" value="P:protein transport"/>
    <property type="evidence" value="ECO:0007669"/>
    <property type="project" value="UniProtKB-KW"/>
</dbReference>
<gene>
    <name evidence="12" type="ORF">ATO10_11527</name>
</gene>
<evidence type="ECO:0000256" key="9">
    <source>
        <dbReference type="ARBA" id="ARBA00023136"/>
    </source>
</evidence>
<accession>A0A058ZJZ5</accession>
<dbReference type="GO" id="GO:0055085">
    <property type="term" value="P:transmembrane transport"/>
    <property type="evidence" value="ECO:0007669"/>
    <property type="project" value="InterPro"/>
</dbReference>
<keyword evidence="4" id="KW-1003">Cell membrane</keyword>
<evidence type="ECO:0000313" key="13">
    <source>
        <dbReference type="Proteomes" id="UP000024836"/>
    </source>
</evidence>
<keyword evidence="3" id="KW-0813">Transport</keyword>
<keyword evidence="13" id="KW-1185">Reference proteome</keyword>
<dbReference type="EMBL" id="AQQY01000007">
    <property type="protein sequence ID" value="KCV81540.1"/>
    <property type="molecule type" value="Genomic_DNA"/>
</dbReference>